<organism evidence="1 2">
    <name type="scientific">Entomophthora muscae</name>
    <dbReference type="NCBI Taxonomy" id="34485"/>
    <lineage>
        <taxon>Eukaryota</taxon>
        <taxon>Fungi</taxon>
        <taxon>Fungi incertae sedis</taxon>
        <taxon>Zoopagomycota</taxon>
        <taxon>Entomophthoromycotina</taxon>
        <taxon>Entomophthoromycetes</taxon>
        <taxon>Entomophthorales</taxon>
        <taxon>Entomophthoraceae</taxon>
        <taxon>Entomophthora</taxon>
    </lineage>
</organism>
<protein>
    <submittedName>
        <fullName evidence="1">Uncharacterized protein</fullName>
    </submittedName>
</protein>
<reference evidence="1" key="1">
    <citation type="submission" date="2022-04" db="EMBL/GenBank/DDBJ databases">
        <title>Genome of the entomopathogenic fungus Entomophthora muscae.</title>
        <authorList>
            <person name="Elya C."/>
            <person name="Lovett B.R."/>
            <person name="Lee E."/>
            <person name="Macias A.M."/>
            <person name="Hajek A.E."/>
            <person name="De Bivort B.L."/>
            <person name="Kasson M.T."/>
            <person name="De Fine Licht H.H."/>
            <person name="Stajich J.E."/>
        </authorList>
    </citation>
    <scope>NUCLEOTIDE SEQUENCE</scope>
    <source>
        <strain evidence="1">Berkeley</strain>
    </source>
</reference>
<dbReference type="EMBL" id="QTSX02002089">
    <property type="protein sequence ID" value="KAJ9079057.1"/>
    <property type="molecule type" value="Genomic_DNA"/>
</dbReference>
<name>A0ACC2TWS0_9FUNG</name>
<keyword evidence="2" id="KW-1185">Reference proteome</keyword>
<gene>
    <name evidence="1" type="ORF">DSO57_1039465</name>
</gene>
<sequence length="123" mass="14168">LTQGSFPLGKYNQKFCCLQSRLQAFDVKACSFYKIGLKKLIQEFLVHHKLPDELEPLIREVVKWNQRYLSSKTHPPSNLSPAAWLFLPDKVPLSSTPHLAPSQRLEEVFTATARSPQKKKHRL</sequence>
<dbReference type="Proteomes" id="UP001165960">
    <property type="component" value="Unassembled WGS sequence"/>
</dbReference>
<comment type="caution">
    <text evidence="1">The sequence shown here is derived from an EMBL/GenBank/DDBJ whole genome shotgun (WGS) entry which is preliminary data.</text>
</comment>
<evidence type="ECO:0000313" key="2">
    <source>
        <dbReference type="Proteomes" id="UP001165960"/>
    </source>
</evidence>
<feature type="non-terminal residue" evidence="1">
    <location>
        <position position="1"/>
    </location>
</feature>
<proteinExistence type="predicted"/>
<accession>A0ACC2TWS0</accession>
<evidence type="ECO:0000313" key="1">
    <source>
        <dbReference type="EMBL" id="KAJ9079057.1"/>
    </source>
</evidence>